<dbReference type="Proteomes" id="UP000809243">
    <property type="component" value="Unassembled WGS sequence"/>
</dbReference>
<dbReference type="InterPro" id="IPR002758">
    <property type="entry name" value="Cation_antiport_E"/>
</dbReference>
<feature type="transmembrane region" description="Helical" evidence="6">
    <location>
        <begin position="68"/>
        <end position="84"/>
    </location>
</feature>
<evidence type="ECO:0000313" key="8">
    <source>
        <dbReference type="Proteomes" id="UP000809243"/>
    </source>
</evidence>
<dbReference type="EMBL" id="JAFGDB010000015">
    <property type="protein sequence ID" value="MBN2067016.1"/>
    <property type="molecule type" value="Genomic_DNA"/>
</dbReference>
<comment type="subcellular location">
    <subcellularLocation>
        <location evidence="1">Cell membrane</location>
        <topology evidence="1">Multi-pass membrane protein</topology>
    </subcellularLocation>
</comment>
<dbReference type="AlphaFoldDB" id="A0A938YWL2"/>
<keyword evidence="4 6" id="KW-1133">Transmembrane helix</keyword>
<evidence type="ECO:0000256" key="3">
    <source>
        <dbReference type="ARBA" id="ARBA00022692"/>
    </source>
</evidence>
<dbReference type="PIRSF" id="PIRSF019239">
    <property type="entry name" value="MrpE"/>
    <property type="match status" value="1"/>
</dbReference>
<evidence type="ECO:0000256" key="2">
    <source>
        <dbReference type="ARBA" id="ARBA00022475"/>
    </source>
</evidence>
<dbReference type="GO" id="GO:0008324">
    <property type="term" value="F:monoatomic cation transmembrane transporter activity"/>
    <property type="evidence" value="ECO:0007669"/>
    <property type="project" value="InterPro"/>
</dbReference>
<keyword evidence="5 6" id="KW-0472">Membrane</keyword>
<name>A0A938YWL2_9ARCH</name>
<keyword evidence="2" id="KW-1003">Cell membrane</keyword>
<organism evidence="7 8">
    <name type="scientific">Candidatus Iainarchaeum sp</name>
    <dbReference type="NCBI Taxonomy" id="3101447"/>
    <lineage>
        <taxon>Archaea</taxon>
        <taxon>Candidatus Iainarchaeota</taxon>
        <taxon>Candidatus Iainarchaeia</taxon>
        <taxon>Candidatus Iainarchaeales</taxon>
        <taxon>Candidatus Iainarchaeaceae</taxon>
        <taxon>Candidatus Iainarchaeum</taxon>
    </lineage>
</organism>
<reference evidence="7" key="1">
    <citation type="submission" date="2021-01" db="EMBL/GenBank/DDBJ databases">
        <title>Active Sulfur Cycling in an Early Earth Analoge.</title>
        <authorList>
            <person name="Hahn C.R."/>
            <person name="Youssef N.H."/>
            <person name="Elshahed M."/>
        </authorList>
    </citation>
    <scope>NUCLEOTIDE SEQUENCE</scope>
    <source>
        <strain evidence="7">Zod_Metabat.1151</strain>
    </source>
</reference>
<dbReference type="PANTHER" id="PTHR34584:SF1">
    <property type="entry name" value="NA(+)_H(+) ANTIPORTER SUBUNIT E1"/>
    <property type="match status" value="1"/>
</dbReference>
<keyword evidence="3 6" id="KW-0812">Transmembrane</keyword>
<evidence type="ECO:0000256" key="6">
    <source>
        <dbReference type="SAM" id="Phobius"/>
    </source>
</evidence>
<protein>
    <submittedName>
        <fullName evidence="7">Na+/H+ antiporter subunit E</fullName>
    </submittedName>
</protein>
<gene>
    <name evidence="7" type="ORF">JW744_00955</name>
</gene>
<dbReference type="Pfam" id="PF01899">
    <property type="entry name" value="MNHE"/>
    <property type="match status" value="1"/>
</dbReference>
<proteinExistence type="predicted"/>
<accession>A0A938YWL2</accession>
<evidence type="ECO:0000256" key="4">
    <source>
        <dbReference type="ARBA" id="ARBA00022989"/>
    </source>
</evidence>
<dbReference type="GO" id="GO:0005886">
    <property type="term" value="C:plasma membrane"/>
    <property type="evidence" value="ECO:0007669"/>
    <property type="project" value="UniProtKB-SubCell"/>
</dbReference>
<dbReference type="PANTHER" id="PTHR34584">
    <property type="entry name" value="NA(+)/H(+) ANTIPORTER SUBUNIT E1"/>
    <property type="match status" value="1"/>
</dbReference>
<comment type="caution">
    <text evidence="7">The sequence shown here is derived from an EMBL/GenBank/DDBJ whole genome shotgun (WGS) entry which is preliminary data.</text>
</comment>
<evidence type="ECO:0000313" key="7">
    <source>
        <dbReference type="EMBL" id="MBN2067016.1"/>
    </source>
</evidence>
<evidence type="ECO:0000256" key="5">
    <source>
        <dbReference type="ARBA" id="ARBA00023136"/>
    </source>
</evidence>
<feature type="transmembrane region" description="Helical" evidence="6">
    <location>
        <begin position="33"/>
        <end position="56"/>
    </location>
</feature>
<sequence>MAVIATAFVFSMLFYLLLTAGSGNIGIWSLPELAFAVGFSAVLALVAKKIFTKLGITPTRKLLNPKRWALLLVYAVGPFLFSMAKANLDVAYRVVTGKIRPGIVKVETGLKSHLATTVLANSITLTPGTLTIDLDEKGNLYVHWIYVKSKKPRPEEVCGNFVKWAGRIAE</sequence>
<evidence type="ECO:0000256" key="1">
    <source>
        <dbReference type="ARBA" id="ARBA00004651"/>
    </source>
</evidence>